<organism evidence="2 3">
    <name type="scientific">Triplophysa tibetana</name>
    <dbReference type="NCBI Taxonomy" id="1572043"/>
    <lineage>
        <taxon>Eukaryota</taxon>
        <taxon>Metazoa</taxon>
        <taxon>Chordata</taxon>
        <taxon>Craniata</taxon>
        <taxon>Vertebrata</taxon>
        <taxon>Euteleostomi</taxon>
        <taxon>Actinopterygii</taxon>
        <taxon>Neopterygii</taxon>
        <taxon>Teleostei</taxon>
        <taxon>Ostariophysi</taxon>
        <taxon>Cypriniformes</taxon>
        <taxon>Nemacheilidae</taxon>
        <taxon>Triplophysa</taxon>
    </lineage>
</organism>
<proteinExistence type="predicted"/>
<dbReference type="InterPro" id="IPR013783">
    <property type="entry name" value="Ig-like_fold"/>
</dbReference>
<reference evidence="2 3" key="1">
    <citation type="journal article" date="2019" name="Mol. Ecol. Resour.">
        <title>Chromosome-level genome assembly of Triplophysa tibetana, a fish adapted to the harsh high-altitude environment of the Tibetan Plateau.</title>
        <authorList>
            <person name="Yang X."/>
            <person name="Liu H."/>
            <person name="Ma Z."/>
            <person name="Zou Y."/>
            <person name="Zou M."/>
            <person name="Mao Y."/>
            <person name="Li X."/>
            <person name="Wang H."/>
            <person name="Chen T."/>
            <person name="Wang W."/>
            <person name="Yang R."/>
        </authorList>
    </citation>
    <scope>NUCLEOTIDE SEQUENCE [LARGE SCALE GENOMIC DNA]</scope>
    <source>
        <strain evidence="2">TTIB1903HZAU</strain>
        <tissue evidence="2">Muscle</tissue>
    </source>
</reference>
<keyword evidence="3" id="KW-1185">Reference proteome</keyword>
<sequence length="282" mass="31215">MSSVGDLEAFFCILRLECEQPRFTVPIFMPSLRTSAKHCGYCLTICLASVRRYDFNGFNSASLISSTIVLTISLRSLAAGRFPSAMAVLIPVGILFQGTSKFSGHAVKSTIVLDRSLLDILGVMEELHAVVQFADNSDEEPGPVTLPSSSHEPNTPEWAAVETLFMVFALCHCEVDVSSQEKAAIDRHASTEKHKSTDEPQNITQQERMLFLMFLNLSMDDAGLYRCKGQNSMSHHINVTVTAYDTPPVRAGSQRDRPSDERISVNMTESKVFQTNVRSTEE</sequence>
<protein>
    <recommendedName>
        <fullName evidence="4">Ig-like domain-containing protein</fullName>
    </recommendedName>
</protein>
<dbReference type="InterPro" id="IPR036179">
    <property type="entry name" value="Ig-like_dom_sf"/>
</dbReference>
<feature type="region of interest" description="Disordered" evidence="1">
    <location>
        <begin position="246"/>
        <end position="282"/>
    </location>
</feature>
<evidence type="ECO:0000313" key="2">
    <source>
        <dbReference type="EMBL" id="KAA0713561.1"/>
    </source>
</evidence>
<dbReference type="EMBL" id="SOYY01000012">
    <property type="protein sequence ID" value="KAA0713561.1"/>
    <property type="molecule type" value="Genomic_DNA"/>
</dbReference>
<feature type="compositionally biased region" description="Polar residues" evidence="1">
    <location>
        <begin position="265"/>
        <end position="282"/>
    </location>
</feature>
<name>A0A5A9NXM4_9TELE</name>
<dbReference type="Gene3D" id="2.60.40.10">
    <property type="entry name" value="Immunoglobulins"/>
    <property type="match status" value="1"/>
</dbReference>
<feature type="compositionally biased region" description="Basic and acidic residues" evidence="1">
    <location>
        <begin position="253"/>
        <end position="263"/>
    </location>
</feature>
<dbReference type="SUPFAM" id="SSF48726">
    <property type="entry name" value="Immunoglobulin"/>
    <property type="match status" value="1"/>
</dbReference>
<dbReference type="AlphaFoldDB" id="A0A5A9NXM4"/>
<accession>A0A5A9NXM4</accession>
<evidence type="ECO:0000256" key="1">
    <source>
        <dbReference type="SAM" id="MobiDB-lite"/>
    </source>
</evidence>
<gene>
    <name evidence="2" type="ORF">E1301_Tti023135</name>
</gene>
<evidence type="ECO:0008006" key="4">
    <source>
        <dbReference type="Google" id="ProtNLM"/>
    </source>
</evidence>
<evidence type="ECO:0000313" key="3">
    <source>
        <dbReference type="Proteomes" id="UP000324632"/>
    </source>
</evidence>
<comment type="caution">
    <text evidence="2">The sequence shown here is derived from an EMBL/GenBank/DDBJ whole genome shotgun (WGS) entry which is preliminary data.</text>
</comment>
<dbReference type="Proteomes" id="UP000324632">
    <property type="component" value="Chromosome 12"/>
</dbReference>